<reference evidence="1 2" key="1">
    <citation type="submission" date="2013-09" db="EMBL/GenBank/DDBJ databases">
        <title>Corchorus capsularis genome sequencing.</title>
        <authorList>
            <person name="Alam M."/>
            <person name="Haque M.S."/>
            <person name="Islam M.S."/>
            <person name="Emdad E.M."/>
            <person name="Islam M.M."/>
            <person name="Ahmed B."/>
            <person name="Halim A."/>
            <person name="Hossen Q.M.M."/>
            <person name="Hossain M.Z."/>
            <person name="Ahmed R."/>
            <person name="Khan M.M."/>
            <person name="Islam R."/>
            <person name="Rashid M.M."/>
            <person name="Khan S.A."/>
            <person name="Rahman M.S."/>
            <person name="Alam M."/>
        </authorList>
    </citation>
    <scope>NUCLEOTIDE SEQUENCE [LARGE SCALE GENOMIC DNA]</scope>
    <source>
        <strain evidence="2">cv. CVL-1</strain>
        <tissue evidence="1">Whole seedling</tissue>
    </source>
</reference>
<keyword evidence="2" id="KW-1185">Reference proteome</keyword>
<evidence type="ECO:0000313" key="1">
    <source>
        <dbReference type="EMBL" id="OMO53198.1"/>
    </source>
</evidence>
<protein>
    <submittedName>
        <fullName evidence="1">Uncharacterized protein</fullName>
    </submittedName>
</protein>
<name>A0A1R3G527_COCAP</name>
<organism evidence="1 2">
    <name type="scientific">Corchorus capsularis</name>
    <name type="common">Jute</name>
    <dbReference type="NCBI Taxonomy" id="210143"/>
    <lineage>
        <taxon>Eukaryota</taxon>
        <taxon>Viridiplantae</taxon>
        <taxon>Streptophyta</taxon>
        <taxon>Embryophyta</taxon>
        <taxon>Tracheophyta</taxon>
        <taxon>Spermatophyta</taxon>
        <taxon>Magnoliopsida</taxon>
        <taxon>eudicotyledons</taxon>
        <taxon>Gunneridae</taxon>
        <taxon>Pentapetalae</taxon>
        <taxon>rosids</taxon>
        <taxon>malvids</taxon>
        <taxon>Malvales</taxon>
        <taxon>Malvaceae</taxon>
        <taxon>Grewioideae</taxon>
        <taxon>Apeibeae</taxon>
        <taxon>Corchorus</taxon>
    </lineage>
</organism>
<sequence length="177" mass="20034">MASIEGNMELLKYGKGPAADHAEEHIPYEFIEKCNFEQNMLQVEDRVWAVKLKRYVYPKLGNRQAHAKLECPQAATEFFDYHGKINQSFDVDSIPAKKSCLGLNKIKDRLVELEEMPLVAMSKGRQLAFGAKLPILCLKYSPPLSHELPCSEKKEKEEFISNVTGASKKRAAKHNSP</sequence>
<dbReference type="Gramene" id="OMO53198">
    <property type="protein sequence ID" value="OMO53198"/>
    <property type="gene ID" value="CCACVL1_28814"/>
</dbReference>
<dbReference type="EMBL" id="AWWV01015279">
    <property type="protein sequence ID" value="OMO53198.1"/>
    <property type="molecule type" value="Genomic_DNA"/>
</dbReference>
<gene>
    <name evidence="1" type="ORF">CCACVL1_28814</name>
</gene>
<accession>A0A1R3G527</accession>
<evidence type="ECO:0000313" key="2">
    <source>
        <dbReference type="Proteomes" id="UP000188268"/>
    </source>
</evidence>
<comment type="caution">
    <text evidence="1">The sequence shown here is derived from an EMBL/GenBank/DDBJ whole genome shotgun (WGS) entry which is preliminary data.</text>
</comment>
<dbReference type="AlphaFoldDB" id="A0A1R3G527"/>
<dbReference type="Proteomes" id="UP000188268">
    <property type="component" value="Unassembled WGS sequence"/>
</dbReference>
<proteinExistence type="predicted"/>